<gene>
    <name evidence="1" type="ORF">KUTeg_024338</name>
</gene>
<sequence>MLTAVVTGGLYSSRYGIQSVKFNRKYQACIDKIVCYELHGNTFPSTHEILFRFDLDHNIMIKYMFIYFELMTRKTTQAFLSSVFSFDVRFYLLRIYIVCIVHKCIDFKYLVYNKNFINDLILTNVLLLYAATSVEG</sequence>
<evidence type="ECO:0000313" key="2">
    <source>
        <dbReference type="Proteomes" id="UP001217089"/>
    </source>
</evidence>
<protein>
    <submittedName>
        <fullName evidence="1">Uncharacterized protein</fullName>
    </submittedName>
</protein>
<keyword evidence="2" id="KW-1185">Reference proteome</keyword>
<reference evidence="1 2" key="1">
    <citation type="submission" date="2022-12" db="EMBL/GenBank/DDBJ databases">
        <title>Chromosome-level genome of Tegillarca granosa.</title>
        <authorList>
            <person name="Kim J."/>
        </authorList>
    </citation>
    <scope>NUCLEOTIDE SEQUENCE [LARGE SCALE GENOMIC DNA]</scope>
    <source>
        <strain evidence="1">Teg-2019</strain>
        <tissue evidence="1">Adductor muscle</tissue>
    </source>
</reference>
<organism evidence="1 2">
    <name type="scientific">Tegillarca granosa</name>
    <name type="common">Malaysian cockle</name>
    <name type="synonym">Anadara granosa</name>
    <dbReference type="NCBI Taxonomy" id="220873"/>
    <lineage>
        <taxon>Eukaryota</taxon>
        <taxon>Metazoa</taxon>
        <taxon>Spiralia</taxon>
        <taxon>Lophotrochozoa</taxon>
        <taxon>Mollusca</taxon>
        <taxon>Bivalvia</taxon>
        <taxon>Autobranchia</taxon>
        <taxon>Pteriomorphia</taxon>
        <taxon>Arcoida</taxon>
        <taxon>Arcoidea</taxon>
        <taxon>Arcidae</taxon>
        <taxon>Tegillarca</taxon>
    </lineage>
</organism>
<dbReference type="Proteomes" id="UP001217089">
    <property type="component" value="Unassembled WGS sequence"/>
</dbReference>
<proteinExistence type="predicted"/>
<feature type="non-terminal residue" evidence="1">
    <location>
        <position position="136"/>
    </location>
</feature>
<evidence type="ECO:0000313" key="1">
    <source>
        <dbReference type="EMBL" id="KAJ8297807.1"/>
    </source>
</evidence>
<dbReference type="EMBL" id="JARBDR010000923">
    <property type="protein sequence ID" value="KAJ8297807.1"/>
    <property type="molecule type" value="Genomic_DNA"/>
</dbReference>
<name>A0ABQ9E2K5_TEGGR</name>
<accession>A0ABQ9E2K5</accession>
<comment type="caution">
    <text evidence="1">The sequence shown here is derived from an EMBL/GenBank/DDBJ whole genome shotgun (WGS) entry which is preliminary data.</text>
</comment>